<name>A0ACC3BBI9_9EURO</name>
<comment type="caution">
    <text evidence="1">The sequence shown here is derived from an EMBL/GenBank/DDBJ whole genome shotgun (WGS) entry which is preliminary data.</text>
</comment>
<organism evidence="1 2">
    <name type="scientific">Aspergillus melleus</name>
    <dbReference type="NCBI Taxonomy" id="138277"/>
    <lineage>
        <taxon>Eukaryota</taxon>
        <taxon>Fungi</taxon>
        <taxon>Dikarya</taxon>
        <taxon>Ascomycota</taxon>
        <taxon>Pezizomycotina</taxon>
        <taxon>Eurotiomycetes</taxon>
        <taxon>Eurotiomycetidae</taxon>
        <taxon>Eurotiales</taxon>
        <taxon>Aspergillaceae</taxon>
        <taxon>Aspergillus</taxon>
        <taxon>Aspergillus subgen. Circumdati</taxon>
    </lineage>
</organism>
<dbReference type="Proteomes" id="UP001177260">
    <property type="component" value="Unassembled WGS sequence"/>
</dbReference>
<reference evidence="1 2" key="1">
    <citation type="journal article" date="2023" name="ACS Omega">
        <title>Identification of the Neoaspergillic Acid Biosynthesis Gene Cluster by Establishing an In Vitro CRISPR-Ribonucleoprotein Genetic System in Aspergillus melleus.</title>
        <authorList>
            <person name="Yuan B."/>
            <person name="Grau M.F."/>
            <person name="Murata R.M."/>
            <person name="Torok T."/>
            <person name="Venkateswaran K."/>
            <person name="Stajich J.E."/>
            <person name="Wang C.C.C."/>
        </authorList>
    </citation>
    <scope>NUCLEOTIDE SEQUENCE [LARGE SCALE GENOMIC DNA]</scope>
    <source>
        <strain evidence="1 2">IMV 1140</strain>
    </source>
</reference>
<keyword evidence="2" id="KW-1185">Reference proteome</keyword>
<protein>
    <submittedName>
        <fullName evidence="1">Uncharacterized protein</fullName>
    </submittedName>
</protein>
<dbReference type="EMBL" id="JAOPJF010000010">
    <property type="protein sequence ID" value="KAK1147926.1"/>
    <property type="molecule type" value="Genomic_DNA"/>
</dbReference>
<evidence type="ECO:0000313" key="2">
    <source>
        <dbReference type="Proteomes" id="UP001177260"/>
    </source>
</evidence>
<gene>
    <name evidence="1" type="ORF">N8T08_000442</name>
</gene>
<sequence length="142" mass="15686">MKASVLCSELSVAIAACASTKQVRAEDATMNDMNKRNGMDGRSHMENLDRMNEAMNMKRENQLTRAMNKAMNENDMPDKLNIDMAMKRAVQDMNDEQGHGSGQLVSLVLLETGIELENVILTVIKDISTVSIAGYEMAFGAR</sequence>
<proteinExistence type="predicted"/>
<accession>A0ACC3BBI9</accession>
<evidence type="ECO:0000313" key="1">
    <source>
        <dbReference type="EMBL" id="KAK1147926.1"/>
    </source>
</evidence>